<keyword evidence="2" id="KW-0547">Nucleotide-binding</keyword>
<accession>A0A1I7X5A6</accession>
<dbReference type="GO" id="GO:0007200">
    <property type="term" value="P:phospholipase C-activating G protein-coupled receptor signaling pathway"/>
    <property type="evidence" value="ECO:0007669"/>
    <property type="project" value="InterPro"/>
</dbReference>
<dbReference type="WBParaSite" id="Hba_12597">
    <property type="protein sequence ID" value="Hba_12597"/>
    <property type="gene ID" value="Hba_12597"/>
</dbReference>
<evidence type="ECO:0000256" key="4">
    <source>
        <dbReference type="ARBA" id="ARBA00022840"/>
    </source>
</evidence>
<organism evidence="7 8">
    <name type="scientific">Heterorhabditis bacteriophora</name>
    <name type="common">Entomopathogenic nematode worm</name>
    <dbReference type="NCBI Taxonomy" id="37862"/>
    <lineage>
        <taxon>Eukaryota</taxon>
        <taxon>Metazoa</taxon>
        <taxon>Ecdysozoa</taxon>
        <taxon>Nematoda</taxon>
        <taxon>Chromadorea</taxon>
        <taxon>Rhabditida</taxon>
        <taxon>Rhabditina</taxon>
        <taxon>Rhabditomorpha</taxon>
        <taxon>Strongyloidea</taxon>
        <taxon>Heterorhabditidae</taxon>
        <taxon>Heterorhabditis</taxon>
    </lineage>
</organism>
<evidence type="ECO:0000313" key="7">
    <source>
        <dbReference type="Proteomes" id="UP000095283"/>
    </source>
</evidence>
<dbReference type="AlphaFoldDB" id="A0A1I7X5A6"/>
<reference evidence="8" key="1">
    <citation type="submission" date="2016-11" db="UniProtKB">
        <authorList>
            <consortium name="WormBaseParasite"/>
        </authorList>
    </citation>
    <scope>IDENTIFICATION</scope>
</reference>
<evidence type="ECO:0000259" key="6">
    <source>
        <dbReference type="Pfam" id="PF00609"/>
    </source>
</evidence>
<keyword evidence="4" id="KW-0067">ATP-binding</keyword>
<dbReference type="GO" id="GO:0005886">
    <property type="term" value="C:plasma membrane"/>
    <property type="evidence" value="ECO:0007669"/>
    <property type="project" value="TreeGrafter"/>
</dbReference>
<dbReference type="GO" id="GO:0005524">
    <property type="term" value="F:ATP binding"/>
    <property type="evidence" value="ECO:0007669"/>
    <property type="project" value="UniProtKB-KW"/>
</dbReference>
<evidence type="ECO:0000256" key="2">
    <source>
        <dbReference type="ARBA" id="ARBA00022741"/>
    </source>
</evidence>
<dbReference type="Proteomes" id="UP000095283">
    <property type="component" value="Unplaced"/>
</dbReference>
<evidence type="ECO:0000256" key="5">
    <source>
        <dbReference type="SAM" id="Phobius"/>
    </source>
</evidence>
<proteinExistence type="predicted"/>
<dbReference type="PANTHER" id="PTHR11255">
    <property type="entry name" value="DIACYLGLYCEROL KINASE"/>
    <property type="match status" value="1"/>
</dbReference>
<evidence type="ECO:0000256" key="3">
    <source>
        <dbReference type="ARBA" id="ARBA00022777"/>
    </source>
</evidence>
<keyword evidence="5" id="KW-1133">Transmembrane helix</keyword>
<dbReference type="Pfam" id="PF00609">
    <property type="entry name" value="DAGK_acc"/>
    <property type="match status" value="1"/>
</dbReference>
<keyword evidence="5" id="KW-0472">Membrane</keyword>
<name>A0A1I7X5A6_HETBA</name>
<keyword evidence="7" id="KW-1185">Reference proteome</keyword>
<dbReference type="InterPro" id="IPR016064">
    <property type="entry name" value="NAD/diacylglycerol_kinase_sf"/>
</dbReference>
<dbReference type="GO" id="GO:0004143">
    <property type="term" value="F:ATP-dependent diacylglycerol kinase activity"/>
    <property type="evidence" value="ECO:0007669"/>
    <property type="project" value="InterPro"/>
</dbReference>
<evidence type="ECO:0000256" key="1">
    <source>
        <dbReference type="ARBA" id="ARBA00022679"/>
    </source>
</evidence>
<keyword evidence="1" id="KW-0808">Transferase</keyword>
<dbReference type="PANTHER" id="PTHR11255:SF80">
    <property type="entry name" value="EYE-SPECIFIC DIACYLGLYCEROL KINASE"/>
    <property type="match status" value="1"/>
</dbReference>
<sequence length="141" mass="16686">MCYKIVYYLCMGWGGVFSDEPMSQLLQAILHETTVTHLDRWRIEVEPNAACPLDASDELSDAVQSSLPLTVMNNYFSIGADAHVALQFHHSRSTFCFCRRCILVFVYWYIYIYFKYLKNMIEFMNQFMSYLDQTCTNVWYF</sequence>
<protein>
    <submittedName>
        <fullName evidence="8">DAGKa domain-containing protein</fullName>
    </submittedName>
</protein>
<feature type="domain" description="Diacylglycerol kinase accessory" evidence="6">
    <location>
        <begin position="71"/>
        <end position="110"/>
    </location>
</feature>
<dbReference type="InterPro" id="IPR000756">
    <property type="entry name" value="Diacylglycerol_kin_accessory"/>
</dbReference>
<keyword evidence="3" id="KW-0418">Kinase</keyword>
<evidence type="ECO:0000313" key="8">
    <source>
        <dbReference type="WBParaSite" id="Hba_12597"/>
    </source>
</evidence>
<feature type="transmembrane region" description="Helical" evidence="5">
    <location>
        <begin position="97"/>
        <end position="114"/>
    </location>
</feature>
<keyword evidence="5" id="KW-0812">Transmembrane</keyword>
<dbReference type="SUPFAM" id="SSF111331">
    <property type="entry name" value="NAD kinase/diacylglycerol kinase-like"/>
    <property type="match status" value="1"/>
</dbReference>
<dbReference type="InterPro" id="IPR037607">
    <property type="entry name" value="DGK"/>
</dbReference>